<keyword evidence="6" id="KW-1185">Reference proteome</keyword>
<dbReference type="PROSITE" id="PS51118">
    <property type="entry name" value="HTH_HXLR"/>
    <property type="match status" value="1"/>
</dbReference>
<evidence type="ECO:0000256" key="2">
    <source>
        <dbReference type="ARBA" id="ARBA00023125"/>
    </source>
</evidence>
<feature type="domain" description="HTH hxlR-type" evidence="4">
    <location>
        <begin position="11"/>
        <end position="108"/>
    </location>
</feature>
<dbReference type="PANTHER" id="PTHR33204:SF18">
    <property type="entry name" value="TRANSCRIPTIONAL REGULATORY PROTEIN"/>
    <property type="match status" value="1"/>
</dbReference>
<evidence type="ECO:0000256" key="1">
    <source>
        <dbReference type="ARBA" id="ARBA00023015"/>
    </source>
</evidence>
<dbReference type="SUPFAM" id="SSF46785">
    <property type="entry name" value="Winged helix' DNA-binding domain"/>
    <property type="match status" value="1"/>
</dbReference>
<name>A0ABY5PGB5_9ACTN</name>
<proteinExistence type="predicted"/>
<dbReference type="PANTHER" id="PTHR33204">
    <property type="entry name" value="TRANSCRIPTIONAL REGULATOR, MARR FAMILY"/>
    <property type="match status" value="1"/>
</dbReference>
<dbReference type="InterPro" id="IPR036388">
    <property type="entry name" value="WH-like_DNA-bd_sf"/>
</dbReference>
<keyword evidence="1" id="KW-0805">Transcription regulation</keyword>
<dbReference type="InterPro" id="IPR002577">
    <property type="entry name" value="HTH_HxlR"/>
</dbReference>
<protein>
    <submittedName>
        <fullName evidence="5">Helix-turn-helix transcriptional regulator</fullName>
    </submittedName>
</protein>
<dbReference type="InterPro" id="IPR036390">
    <property type="entry name" value="WH_DNA-bd_sf"/>
</dbReference>
<dbReference type="Proteomes" id="UP001058860">
    <property type="component" value="Chromosome"/>
</dbReference>
<evidence type="ECO:0000259" key="4">
    <source>
        <dbReference type="PROSITE" id="PS51118"/>
    </source>
</evidence>
<dbReference type="EMBL" id="CP088295">
    <property type="protein sequence ID" value="UUY03721.1"/>
    <property type="molecule type" value="Genomic_DNA"/>
</dbReference>
<evidence type="ECO:0000313" key="5">
    <source>
        <dbReference type="EMBL" id="UUY03721.1"/>
    </source>
</evidence>
<evidence type="ECO:0000313" key="6">
    <source>
        <dbReference type="Proteomes" id="UP001058860"/>
    </source>
</evidence>
<gene>
    <name evidence="5" type="ORF">LRS13_24180</name>
</gene>
<accession>A0ABY5PGB5</accession>
<dbReference type="RefSeq" id="WP_353864226.1">
    <property type="nucleotide sequence ID" value="NZ_CP088295.1"/>
</dbReference>
<sequence length="157" mass="18061">MLPNTYEGQNCSIARALELVGERWTLLILRESFLGVRRFDRFQSRLGIARNVLRDRLGRLVEEGVLERRQYQERPARYEYRLTEKGRDLWPIVMALAHYGDQYYAPDGPPRIFRHKDCGGELDDRRRCTRCGADVGLREVQITAGPGAIAADEVIPA</sequence>
<evidence type="ECO:0000256" key="3">
    <source>
        <dbReference type="ARBA" id="ARBA00023163"/>
    </source>
</evidence>
<keyword evidence="2" id="KW-0238">DNA-binding</keyword>
<dbReference type="Pfam" id="PF01638">
    <property type="entry name" value="HxlR"/>
    <property type="match status" value="1"/>
</dbReference>
<keyword evidence="3" id="KW-0804">Transcription</keyword>
<organism evidence="5 6">
    <name type="scientific">Svornostia abyssi</name>
    <dbReference type="NCBI Taxonomy" id="2898438"/>
    <lineage>
        <taxon>Bacteria</taxon>
        <taxon>Bacillati</taxon>
        <taxon>Actinomycetota</taxon>
        <taxon>Thermoleophilia</taxon>
        <taxon>Solirubrobacterales</taxon>
        <taxon>Baekduiaceae</taxon>
        <taxon>Svornostia</taxon>
    </lineage>
</organism>
<reference evidence="6" key="1">
    <citation type="submission" date="2021-11" db="EMBL/GenBank/DDBJ databases">
        <title>Cultivation dependent microbiological survey of springs from the worlds oldest radium mine currently devoted to the extraction of radon-saturated water.</title>
        <authorList>
            <person name="Kapinusova G."/>
            <person name="Smrhova T."/>
            <person name="Strejcek M."/>
            <person name="Suman J."/>
            <person name="Jani K."/>
            <person name="Pajer P."/>
            <person name="Uhlik O."/>
        </authorList>
    </citation>
    <scope>NUCLEOTIDE SEQUENCE [LARGE SCALE GENOMIC DNA]</scope>
    <source>
        <strain evidence="6">J379</strain>
    </source>
</reference>
<dbReference type="Gene3D" id="1.10.10.10">
    <property type="entry name" value="Winged helix-like DNA-binding domain superfamily/Winged helix DNA-binding domain"/>
    <property type="match status" value="1"/>
</dbReference>